<dbReference type="InterPro" id="IPR036866">
    <property type="entry name" value="RibonucZ/Hydroxyglut_hydro"/>
</dbReference>
<dbReference type="InterPro" id="IPR052159">
    <property type="entry name" value="Competence_DNA_uptake"/>
</dbReference>
<name>A0ABN0C431_9ACTN</name>
<evidence type="ECO:0008006" key="3">
    <source>
        <dbReference type="Google" id="ProtNLM"/>
    </source>
</evidence>
<comment type="caution">
    <text evidence="1">The sequence shown here is derived from an EMBL/GenBank/DDBJ whole genome shotgun (WGS) entry which is preliminary data.</text>
</comment>
<reference evidence="1" key="1">
    <citation type="submission" date="2010-08" db="EMBL/GenBank/DDBJ databases">
        <authorList>
            <person name="Weinstock G."/>
            <person name="Sodergren E."/>
            <person name="Clifton S."/>
            <person name="Fulton L."/>
            <person name="Fulton B."/>
            <person name="Courtney L."/>
            <person name="Fronick C."/>
            <person name="Harrison M."/>
            <person name="Strong C."/>
            <person name="Farmer C."/>
            <person name="Delahaunty K."/>
            <person name="Markovic C."/>
            <person name="Hall O."/>
            <person name="Minx P."/>
            <person name="Tomlinson C."/>
            <person name="Mitreva M."/>
            <person name="Hou S."/>
            <person name="Chen J."/>
            <person name="Wollam A."/>
            <person name="Pepin K.H."/>
            <person name="Johnson M."/>
            <person name="Bhonagiri V."/>
            <person name="Zhang X."/>
            <person name="Suruliraj S."/>
            <person name="Warren W."/>
            <person name="Chinwalla A."/>
            <person name="Mardis E.R."/>
            <person name="Wilson R.K."/>
        </authorList>
    </citation>
    <scope>NUCLEOTIDE SEQUENCE [LARGE SCALE GENOMIC DNA]</scope>
    <source>
        <strain evidence="1">HL044PA1</strain>
    </source>
</reference>
<protein>
    <recommendedName>
        <fullName evidence="3">ComEC/Rec2-related protein domain-containing protein</fullName>
    </recommendedName>
</protein>
<keyword evidence="2" id="KW-1185">Reference proteome</keyword>
<proteinExistence type="predicted"/>
<dbReference type="PANTHER" id="PTHR30619:SF1">
    <property type="entry name" value="RECOMBINATION PROTEIN 2"/>
    <property type="match status" value="1"/>
</dbReference>
<dbReference type="Gene3D" id="3.60.15.10">
    <property type="entry name" value="Ribonuclease Z/Hydroxyacylglutathione hydrolase-like"/>
    <property type="match status" value="1"/>
</dbReference>
<evidence type="ECO:0000313" key="2">
    <source>
        <dbReference type="Proteomes" id="UP000003179"/>
    </source>
</evidence>
<dbReference type="PANTHER" id="PTHR30619">
    <property type="entry name" value="DNA INTERNALIZATION/COMPETENCE PROTEIN COMEC/REC2"/>
    <property type="match status" value="1"/>
</dbReference>
<dbReference type="SUPFAM" id="SSF56281">
    <property type="entry name" value="Metallo-hydrolase/oxidoreductase"/>
    <property type="match status" value="1"/>
</dbReference>
<dbReference type="EMBL" id="ADZU01000033">
    <property type="protein sequence ID" value="EFS91830.1"/>
    <property type="molecule type" value="Genomic_DNA"/>
</dbReference>
<gene>
    <name evidence="1" type="ORF">HMPREF9607_01991</name>
</gene>
<organism evidence="1 2">
    <name type="scientific">Cutibacterium modestum HL044PA1</name>
    <dbReference type="NCBI Taxonomy" id="765109"/>
    <lineage>
        <taxon>Bacteria</taxon>
        <taxon>Bacillati</taxon>
        <taxon>Actinomycetota</taxon>
        <taxon>Actinomycetes</taxon>
        <taxon>Propionibacteriales</taxon>
        <taxon>Propionibacteriaceae</taxon>
        <taxon>Cutibacterium</taxon>
        <taxon>Cutibacterium modestum</taxon>
    </lineage>
</organism>
<accession>A0ABN0C431</accession>
<sequence>MIKATVNGLRVVFPGDAEAEEQHHVLAKGTDLTSDVLVLPHHGSARQDEGFWAATGASVAVASAGQGNSFGHPSYRAVSLAKRMGMQLHRTDLEGTVLLARNGGSVLVQTRS</sequence>
<dbReference type="Proteomes" id="UP000003179">
    <property type="component" value="Unassembled WGS sequence"/>
</dbReference>
<evidence type="ECO:0000313" key="1">
    <source>
        <dbReference type="EMBL" id="EFS91830.1"/>
    </source>
</evidence>